<keyword evidence="1" id="KW-0614">Plasmid</keyword>
<accession>W0JVR1</accession>
<sequence>MSLPVTATLSLFSRERPYWIRGGRHLVHRFETHGSSQCVS</sequence>
<name>W0JVR1_9EURY</name>
<evidence type="ECO:0000313" key="2">
    <source>
        <dbReference type="Proteomes" id="UP000019024"/>
    </source>
</evidence>
<dbReference type="HOGENOM" id="CLU_3282757_0_0_2"/>
<protein>
    <submittedName>
        <fullName evidence="1">Uncharacterized protein</fullName>
    </submittedName>
</protein>
<reference evidence="1 2" key="1">
    <citation type="submission" date="2014-01" db="EMBL/GenBank/DDBJ databases">
        <authorList>
            <consortium name="DOE Joint Genome Institute"/>
            <person name="Anderson I."/>
            <person name="Huntemann M."/>
            <person name="Han J."/>
            <person name="Chen A."/>
            <person name="Kyrpides N."/>
            <person name="Mavromatis K."/>
            <person name="Markowitz V."/>
            <person name="Palaniappan K."/>
            <person name="Ivanova N."/>
            <person name="Schaumberg A."/>
            <person name="Pati A."/>
            <person name="Liolios K."/>
            <person name="Nordberg H.P."/>
            <person name="Cantor M.N."/>
            <person name="Hua S.X."/>
            <person name="Woyke T."/>
        </authorList>
    </citation>
    <scope>NUCLEOTIDE SEQUENCE [LARGE SCALE GENOMIC DNA]</scope>
    <source>
        <strain evidence="1 2">XH-48</strain>
        <plasmid evidence="2">1</plasmid>
    </source>
</reference>
<evidence type="ECO:0000313" key="1">
    <source>
        <dbReference type="EMBL" id="AHG01412.1"/>
    </source>
</evidence>
<dbReference type="AlphaFoldDB" id="W0JVR1"/>
<keyword evidence="2" id="KW-1185">Reference proteome</keyword>
<dbReference type="Proteomes" id="UP000019024">
    <property type="component" value="Plasmid unnamed"/>
</dbReference>
<gene>
    <name evidence="1" type="ORF">HALLA_03225</name>
</gene>
<organism evidence="1 2">
    <name type="scientific">Halostagnicola larsenii XH-48</name>
    <dbReference type="NCBI Taxonomy" id="797299"/>
    <lineage>
        <taxon>Archaea</taxon>
        <taxon>Methanobacteriati</taxon>
        <taxon>Methanobacteriota</taxon>
        <taxon>Stenosarchaea group</taxon>
        <taxon>Halobacteria</taxon>
        <taxon>Halobacteriales</taxon>
        <taxon>Natrialbaceae</taxon>
        <taxon>Halostagnicola</taxon>
    </lineage>
</organism>
<dbReference type="EMBL" id="CP007056">
    <property type="protein sequence ID" value="AHG01412.1"/>
    <property type="molecule type" value="Genomic_DNA"/>
</dbReference>
<proteinExistence type="predicted"/>
<geneLocation type="plasmid" evidence="1">
    <name>unnamed</name>
</geneLocation>
<dbReference type="KEGG" id="hlr:HALLA_03225"/>